<accession>A0ABY3RD76</accession>
<name>A0ABY3RD76_9BRAD</name>
<evidence type="ECO:0000313" key="2">
    <source>
        <dbReference type="EMBL" id="UFZ04947.1"/>
    </source>
</evidence>
<keyword evidence="3" id="KW-1185">Reference proteome</keyword>
<dbReference type="SUPFAM" id="SSF52777">
    <property type="entry name" value="CoA-dependent acyltransferases"/>
    <property type="match status" value="2"/>
</dbReference>
<dbReference type="InterPro" id="IPR023213">
    <property type="entry name" value="CAT-like_dom_sf"/>
</dbReference>
<dbReference type="EMBL" id="CP088156">
    <property type="protein sequence ID" value="UFZ04947.1"/>
    <property type="molecule type" value="Genomic_DNA"/>
</dbReference>
<dbReference type="PANTHER" id="PTHR45527:SF1">
    <property type="entry name" value="FATTY ACID SYNTHASE"/>
    <property type="match status" value="1"/>
</dbReference>
<dbReference type="Gene3D" id="3.30.559.10">
    <property type="entry name" value="Chloramphenicol acetyltransferase-like domain"/>
    <property type="match status" value="1"/>
</dbReference>
<dbReference type="Proteomes" id="UP001431010">
    <property type="component" value="Chromosome"/>
</dbReference>
<sequence>MSGLDLSLRPEAAEIRHVQFCRPGKIEEGARLTNAQKHLWDIISLYEDGAPQLNMSASVDISPGKQLGDVLASIGWLIERYESLRTYYERGSDGGDPRQRVLFQGTIPVNIISAEPENLASATSAITSRLQEVPFDLSSKQLIRCAVILVDDEPRRIVFVLCRLNADGWSKAIICDELARAIEHGSQEIPESVMRSPAEQAIWEQSPEGQSENRRIVDYWKNQLKVFPRAMFIAQSPAVERPRWWRGELKSPRLGAACGALSKQYGVSIATIFTSAFSMFFAYMNRTEFCAISSVVSNHFQPELIAAVGNFPQNAPNFLSLRGATFGDILRSTEYDALEGYMCGSYWPPEINREISRAGEQRGIEIELDILFNIGARVGRDVDAKPPPERSVDKTPPTFRWRSSAELDHNRFYVESFDPSSITLCADTQFISKEDIRLLLHGVERLICGAAEDFQGSPWDVVREAGVGRLKTGANWVQIDNCWVDLEAVSDSICSTGIVQHCAVFPMSKEAGVGLVSYLASDRDDFDAREFFGGIRKELLSLRTTMLPRRYVRCDAAPAANQSEQSWRRQSVLEEGAVFG</sequence>
<reference evidence="2" key="1">
    <citation type="journal article" date="2024" name="Antonie Van Leeuwenhoek">
        <title>Bradyrhizobium ontarionense sp. nov., a novel bacterial symbiont isolated from Aeschynomene indica (Indian jointvetch), harbours photosynthesis, nitrogen fixation and nitrous oxide (N2O) reductase genes.</title>
        <authorList>
            <person name="Bromfield E.S.P."/>
            <person name="Cloutier S."/>
        </authorList>
    </citation>
    <scope>NUCLEOTIDE SEQUENCE</scope>
    <source>
        <strain evidence="2">A19</strain>
    </source>
</reference>
<evidence type="ECO:0000259" key="1">
    <source>
        <dbReference type="Pfam" id="PF00668"/>
    </source>
</evidence>
<dbReference type="RefSeq" id="WP_231322456.1">
    <property type="nucleotide sequence ID" value="NZ_CP088156.1"/>
</dbReference>
<feature type="domain" description="Condensation" evidence="1">
    <location>
        <begin position="30"/>
        <end position="340"/>
    </location>
</feature>
<dbReference type="Gene3D" id="3.30.559.30">
    <property type="entry name" value="Nonribosomal peptide synthetase, condensation domain"/>
    <property type="match status" value="1"/>
</dbReference>
<evidence type="ECO:0000313" key="3">
    <source>
        <dbReference type="Proteomes" id="UP001431010"/>
    </source>
</evidence>
<gene>
    <name evidence="2" type="ORF">LQG66_01090</name>
</gene>
<dbReference type="InterPro" id="IPR001242">
    <property type="entry name" value="Condensation_dom"/>
</dbReference>
<protein>
    <submittedName>
        <fullName evidence="2">Condensation domain-containing protein</fullName>
    </submittedName>
</protein>
<proteinExistence type="predicted"/>
<dbReference type="Pfam" id="PF00668">
    <property type="entry name" value="Condensation"/>
    <property type="match status" value="1"/>
</dbReference>
<organism evidence="2 3">
    <name type="scientific">Bradyrhizobium ontarionense</name>
    <dbReference type="NCBI Taxonomy" id="2898149"/>
    <lineage>
        <taxon>Bacteria</taxon>
        <taxon>Pseudomonadati</taxon>
        <taxon>Pseudomonadota</taxon>
        <taxon>Alphaproteobacteria</taxon>
        <taxon>Hyphomicrobiales</taxon>
        <taxon>Nitrobacteraceae</taxon>
        <taxon>Bradyrhizobium</taxon>
    </lineage>
</organism>
<dbReference type="PANTHER" id="PTHR45527">
    <property type="entry name" value="NONRIBOSOMAL PEPTIDE SYNTHETASE"/>
    <property type="match status" value="1"/>
</dbReference>